<sequence>MPKELTPTFTVISKACDGDETAISKILEFYDPYINQCCMRPFYDDNNNLRLAVDLEMKGFIKEAIIRKILNFDIKRF</sequence>
<organism evidence="2 3">
    <name type="scientific">Anaerobutyricum hallii</name>
    <dbReference type="NCBI Taxonomy" id="39488"/>
    <lineage>
        <taxon>Bacteria</taxon>
        <taxon>Bacillati</taxon>
        <taxon>Bacillota</taxon>
        <taxon>Clostridia</taxon>
        <taxon>Lachnospirales</taxon>
        <taxon>Lachnospiraceae</taxon>
        <taxon>Anaerobutyricum</taxon>
    </lineage>
</organism>
<reference evidence="2 3" key="1">
    <citation type="submission" date="2018-08" db="EMBL/GenBank/DDBJ databases">
        <title>A genome reference for cultivated species of the human gut microbiota.</title>
        <authorList>
            <person name="Zou Y."/>
            <person name="Xue W."/>
            <person name="Luo G."/>
        </authorList>
    </citation>
    <scope>NUCLEOTIDE SEQUENCE [LARGE SCALE GENOMIC DNA]</scope>
    <source>
        <strain evidence="2 3">TM10-1AC</strain>
    </source>
</reference>
<dbReference type="InterPro" id="IPR024760">
    <property type="entry name" value="HTH_dom_conjug_TS-like"/>
</dbReference>
<comment type="caution">
    <text evidence="2">The sequence shown here is derived from an EMBL/GenBank/DDBJ whole genome shotgun (WGS) entry which is preliminary data.</text>
</comment>
<protein>
    <submittedName>
        <fullName evidence="2">Helix-turn-helix domain-containing protein</fullName>
    </submittedName>
</protein>
<accession>A0A374NLL2</accession>
<evidence type="ECO:0000259" key="1">
    <source>
        <dbReference type="Pfam" id="PF12645"/>
    </source>
</evidence>
<dbReference type="Proteomes" id="UP000262524">
    <property type="component" value="Unassembled WGS sequence"/>
</dbReference>
<evidence type="ECO:0000313" key="2">
    <source>
        <dbReference type="EMBL" id="RGI87121.1"/>
    </source>
</evidence>
<evidence type="ECO:0000313" key="3">
    <source>
        <dbReference type="Proteomes" id="UP000262524"/>
    </source>
</evidence>
<name>A0A374NLL2_9FIRM</name>
<feature type="domain" description="Helix-turn-helix conjugative transposon-like" evidence="1">
    <location>
        <begin position="9"/>
        <end position="73"/>
    </location>
</feature>
<dbReference type="GeneID" id="97507637"/>
<proteinExistence type="predicted"/>
<dbReference type="Pfam" id="PF12645">
    <property type="entry name" value="HTH_16"/>
    <property type="match status" value="1"/>
</dbReference>
<gene>
    <name evidence="2" type="ORF">DXD91_08665</name>
</gene>
<dbReference type="EMBL" id="QSOE01000050">
    <property type="protein sequence ID" value="RGI87121.1"/>
    <property type="molecule type" value="Genomic_DNA"/>
</dbReference>
<dbReference type="RefSeq" id="WP_003431885.1">
    <property type="nucleotide sequence ID" value="NZ_QSOE01000050.1"/>
</dbReference>
<dbReference type="AlphaFoldDB" id="A0A374NLL2"/>